<evidence type="ECO:0000313" key="2">
    <source>
        <dbReference type="Proteomes" id="UP000464214"/>
    </source>
</evidence>
<proteinExistence type="predicted"/>
<keyword evidence="2" id="KW-1185">Reference proteome</keyword>
<evidence type="ECO:0000313" key="1">
    <source>
        <dbReference type="EMBL" id="QHL87823.1"/>
    </source>
</evidence>
<organism evidence="1 2">
    <name type="scientific">Nibribacter ruber</name>
    <dbReference type="NCBI Taxonomy" id="2698458"/>
    <lineage>
        <taxon>Bacteria</taxon>
        <taxon>Pseudomonadati</taxon>
        <taxon>Bacteroidota</taxon>
        <taxon>Cytophagia</taxon>
        <taxon>Cytophagales</taxon>
        <taxon>Hymenobacteraceae</taxon>
        <taxon>Nibribacter</taxon>
    </lineage>
</organism>
<protein>
    <recommendedName>
        <fullName evidence="3">STAS/SEC14 domain-containing protein</fullName>
    </recommendedName>
</protein>
<dbReference type="KEGG" id="nib:GU926_10435"/>
<sequence>MIVTFSSPAAIISQNNAQKVLHLQWKGLVSSSVFRQTLEHALQLITASQTQFCIYNTKDLWPMALQDYDWMTDEFLPRLLESPLQKVAVLESIHELEQLSLRHMVYASYMAFSFKLKYVDDLAAALTWFSKKNFKGSVFTTPEGSFSPAL</sequence>
<name>A0A6P1P1K7_9BACT</name>
<gene>
    <name evidence="1" type="ORF">GU926_10435</name>
</gene>
<reference evidence="1 2" key="1">
    <citation type="submission" date="2020-01" db="EMBL/GenBank/DDBJ databases">
        <authorList>
            <person name="Kim M."/>
        </authorList>
    </citation>
    <scope>NUCLEOTIDE SEQUENCE [LARGE SCALE GENOMIC DNA]</scope>
    <source>
        <strain evidence="1 2">BT10</strain>
    </source>
</reference>
<evidence type="ECO:0008006" key="3">
    <source>
        <dbReference type="Google" id="ProtNLM"/>
    </source>
</evidence>
<accession>A0A6P1P1K7</accession>
<dbReference type="AlphaFoldDB" id="A0A6P1P1K7"/>
<dbReference type="EMBL" id="CP047897">
    <property type="protein sequence ID" value="QHL87823.1"/>
    <property type="molecule type" value="Genomic_DNA"/>
</dbReference>
<dbReference type="RefSeq" id="WP_160691574.1">
    <property type="nucleotide sequence ID" value="NZ_CP047897.1"/>
</dbReference>
<dbReference type="Proteomes" id="UP000464214">
    <property type="component" value="Chromosome"/>
</dbReference>